<dbReference type="PIRSF" id="PIRSF005211">
    <property type="entry name" value="Ab_hydro_YheT"/>
    <property type="match status" value="1"/>
</dbReference>
<sequence length="426" mass="48076">MEWLGKAKIRFTHAPAPRKLREKDGSETDLRKIVEKTTPPCYLNPLLFNGHVQTMWTATKPHGPHVYYRRRVFHADHKTYHGTFAVDFAVEPFDEVDDSLPPRTVHYSEEQFCNMGGDDGKPMLVVLHGLSGGSHEVYLRHVIAPLIGEGGWEVCVVNSRGCAMSSLTTGVLYNARATWDIRQTVKWLHEKFPNRPLFGVGFSLGANMLTNYCGEEGADCLLKAAVVCSNPFNLEVSSKLLQNSLIGREVYLRVMGSSMKTLVNSHQKELEEHTDLDFAAIRNAKYLHDFDREVQCPTWGYPTVYAYYRDASSTDAVLGIRIPFVAIQATDDPIAVEEALPYEEFRQNPNTVMITTSLGGHLCWFETGGSRWHKRPVCNFLNHIARNVDLESLKPQPDAQATEKVSAGADYQPMRRKLFIQDEDEA</sequence>
<dbReference type="Pfam" id="PF00561">
    <property type="entry name" value="Abhydrolase_1"/>
    <property type="match status" value="1"/>
</dbReference>
<dbReference type="RefSeq" id="XP_040660844.1">
    <property type="nucleotide sequence ID" value="XM_040799961.1"/>
</dbReference>
<dbReference type="GO" id="GO:0008126">
    <property type="term" value="F:acetylesterase activity"/>
    <property type="evidence" value="ECO:0007669"/>
    <property type="project" value="TreeGrafter"/>
</dbReference>
<protein>
    <recommendedName>
        <fullName evidence="6">alcohol O-acetyltransferase</fullName>
        <ecNumber evidence="6">2.3.1.84</ecNumber>
    </recommendedName>
    <alternativeName>
        <fullName evidence="7">Alcohol O-acetyltransferase</fullName>
    </alternativeName>
</protein>
<dbReference type="GO" id="GO:0051792">
    <property type="term" value="P:medium-chain fatty acid biosynthetic process"/>
    <property type="evidence" value="ECO:0007669"/>
    <property type="project" value="TreeGrafter"/>
</dbReference>
<evidence type="ECO:0000313" key="11">
    <source>
        <dbReference type="Proteomes" id="UP000076580"/>
    </source>
</evidence>
<feature type="active site" description="Charge relay system" evidence="8">
    <location>
        <position position="203"/>
    </location>
</feature>
<evidence type="ECO:0000256" key="8">
    <source>
        <dbReference type="PIRSR" id="PIRSR005211-1"/>
    </source>
</evidence>
<keyword evidence="11" id="KW-1185">Reference proteome</keyword>
<reference evidence="10 11" key="1">
    <citation type="journal article" date="2016" name="Sci. Rep.">
        <title>Insights into Adaptations to a Near-Obligate Nematode Endoparasitic Lifestyle from the Finished Genome of Drechmeria coniospora.</title>
        <authorList>
            <person name="Zhang L."/>
            <person name="Zhou Z."/>
            <person name="Guo Q."/>
            <person name="Fokkens L."/>
            <person name="Miskei M."/>
            <person name="Pocsi I."/>
            <person name="Zhang W."/>
            <person name="Chen M."/>
            <person name="Wang L."/>
            <person name="Sun Y."/>
            <person name="Donzelli B.G."/>
            <person name="Gibson D.M."/>
            <person name="Nelson D.R."/>
            <person name="Luo J.G."/>
            <person name="Rep M."/>
            <person name="Liu H."/>
            <person name="Yang S."/>
            <person name="Wang J."/>
            <person name="Krasnoff S.B."/>
            <person name="Xu Y."/>
            <person name="Molnar I."/>
            <person name="Lin M."/>
        </authorList>
    </citation>
    <scope>NUCLEOTIDE SEQUENCE [LARGE SCALE GENOMIC DNA]</scope>
    <source>
        <strain evidence="10 11">ARSEF 6962</strain>
    </source>
</reference>
<keyword evidence="3" id="KW-0378">Hydrolase</keyword>
<dbReference type="PANTHER" id="PTHR10794:SF63">
    <property type="entry name" value="ALPHA_BETA HYDROLASE 1, ISOFORM A"/>
    <property type="match status" value="1"/>
</dbReference>
<evidence type="ECO:0000256" key="2">
    <source>
        <dbReference type="ARBA" id="ARBA00022679"/>
    </source>
</evidence>
<comment type="catalytic activity">
    <reaction evidence="4">
        <text>an aliphatic alcohol + acetyl-CoA = an acetyl ester + CoA</text>
        <dbReference type="Rhea" id="RHEA:17229"/>
        <dbReference type="ChEBI" id="CHEBI:2571"/>
        <dbReference type="ChEBI" id="CHEBI:47622"/>
        <dbReference type="ChEBI" id="CHEBI:57287"/>
        <dbReference type="ChEBI" id="CHEBI:57288"/>
        <dbReference type="EC" id="2.3.1.84"/>
    </reaction>
</comment>
<gene>
    <name evidence="10" type="ORF">DCS_02634</name>
</gene>
<dbReference type="InterPro" id="IPR029058">
    <property type="entry name" value="AB_hydrolase_fold"/>
</dbReference>
<dbReference type="GO" id="GO:0047372">
    <property type="term" value="F:monoacylglycerol lipase activity"/>
    <property type="evidence" value="ECO:0007669"/>
    <property type="project" value="TreeGrafter"/>
</dbReference>
<organism evidence="10 11">
    <name type="scientific">Drechmeria coniospora</name>
    <name type="common">Nematophagous fungus</name>
    <name type="synonym">Meria coniospora</name>
    <dbReference type="NCBI Taxonomy" id="98403"/>
    <lineage>
        <taxon>Eukaryota</taxon>
        <taxon>Fungi</taxon>
        <taxon>Dikarya</taxon>
        <taxon>Ascomycota</taxon>
        <taxon>Pezizomycotina</taxon>
        <taxon>Sordariomycetes</taxon>
        <taxon>Hypocreomycetidae</taxon>
        <taxon>Hypocreales</taxon>
        <taxon>Ophiocordycipitaceae</taxon>
        <taxon>Drechmeria</taxon>
    </lineage>
</organism>
<dbReference type="InterPro" id="IPR012020">
    <property type="entry name" value="ABHD4"/>
</dbReference>
<keyword evidence="2" id="KW-0808">Transferase</keyword>
<dbReference type="EC" id="2.3.1.84" evidence="6"/>
<dbReference type="Gene3D" id="3.40.50.1820">
    <property type="entry name" value="alpha/beta hydrolase"/>
    <property type="match status" value="1"/>
</dbReference>
<dbReference type="OrthoDB" id="5954035at2759"/>
<dbReference type="AlphaFoldDB" id="A0A151GWT6"/>
<dbReference type="GO" id="GO:0051793">
    <property type="term" value="P:medium-chain fatty acid catabolic process"/>
    <property type="evidence" value="ECO:0007669"/>
    <property type="project" value="UniProtKB-ARBA"/>
</dbReference>
<comment type="caution">
    <text evidence="10">The sequence shown here is derived from an EMBL/GenBank/DDBJ whole genome shotgun (WGS) entry which is preliminary data.</text>
</comment>
<dbReference type="InterPro" id="IPR050960">
    <property type="entry name" value="AB_hydrolase_4_sf"/>
</dbReference>
<dbReference type="FunFam" id="3.40.50.1820:FF:000137">
    <property type="entry name" value="EEB1p Acyl-coenzymeA:ethanol O-acyltransferase"/>
    <property type="match status" value="1"/>
</dbReference>
<dbReference type="SUPFAM" id="SSF53474">
    <property type="entry name" value="alpha/beta-Hydrolases"/>
    <property type="match status" value="1"/>
</dbReference>
<feature type="active site" description="Charge relay system" evidence="8">
    <location>
        <position position="361"/>
    </location>
</feature>
<dbReference type="GeneID" id="63715277"/>
<dbReference type="InterPro" id="IPR000073">
    <property type="entry name" value="AB_hydrolase_1"/>
</dbReference>
<evidence type="ECO:0000256" key="4">
    <source>
        <dbReference type="ARBA" id="ARBA00050620"/>
    </source>
</evidence>
<evidence type="ECO:0000313" key="10">
    <source>
        <dbReference type="EMBL" id="KYK61492.1"/>
    </source>
</evidence>
<name>A0A151GWT6_DRECN</name>
<comment type="function">
    <text evidence="5">Displays enzymatic activity both for medium-chain fatty acid (MCFA) ethyl ester synthesis and hydrolysis (esterase activity). MCFA are toxic for yeast and this enzyme could thus be involved in their detoxification by esterification.</text>
</comment>
<dbReference type="EMBL" id="LAYC01000001">
    <property type="protein sequence ID" value="KYK61492.1"/>
    <property type="molecule type" value="Genomic_DNA"/>
</dbReference>
<evidence type="ECO:0000256" key="1">
    <source>
        <dbReference type="ARBA" id="ARBA00010884"/>
    </source>
</evidence>
<accession>A0A151GWT6</accession>
<dbReference type="GO" id="GO:0004026">
    <property type="term" value="F:alcohol O-acetyltransferase activity"/>
    <property type="evidence" value="ECO:0007669"/>
    <property type="project" value="UniProtKB-EC"/>
</dbReference>
<feature type="domain" description="AB hydrolase-1" evidence="9">
    <location>
        <begin position="122"/>
        <end position="361"/>
    </location>
</feature>
<dbReference type="FunCoup" id="A0A151GWT6">
    <property type="interactions" value="228"/>
</dbReference>
<dbReference type="InParanoid" id="A0A151GWT6"/>
<evidence type="ECO:0000256" key="6">
    <source>
        <dbReference type="ARBA" id="ARBA00066969"/>
    </source>
</evidence>
<proteinExistence type="inferred from homology"/>
<dbReference type="Proteomes" id="UP000076580">
    <property type="component" value="Chromosome 01"/>
</dbReference>
<dbReference type="PANTHER" id="PTHR10794">
    <property type="entry name" value="ABHYDROLASE DOMAIN-CONTAINING PROTEIN"/>
    <property type="match status" value="1"/>
</dbReference>
<evidence type="ECO:0000256" key="5">
    <source>
        <dbReference type="ARBA" id="ARBA00054277"/>
    </source>
</evidence>
<feature type="active site" description="Charge relay system" evidence="8">
    <location>
        <position position="332"/>
    </location>
</feature>
<evidence type="ECO:0000256" key="7">
    <source>
        <dbReference type="ARBA" id="ARBA00080774"/>
    </source>
</evidence>
<dbReference type="STRING" id="98403.A0A151GWT6"/>
<evidence type="ECO:0000256" key="3">
    <source>
        <dbReference type="ARBA" id="ARBA00022801"/>
    </source>
</evidence>
<evidence type="ECO:0000259" key="9">
    <source>
        <dbReference type="Pfam" id="PF00561"/>
    </source>
</evidence>
<comment type="similarity">
    <text evidence="1">Belongs to the AB hydrolase superfamily. AB hydrolase 4 family.</text>
</comment>